<dbReference type="Pfam" id="PF00675">
    <property type="entry name" value="Peptidase_M16"/>
    <property type="match status" value="1"/>
</dbReference>
<evidence type="ECO:0000256" key="4">
    <source>
        <dbReference type="ARBA" id="ARBA00022723"/>
    </source>
</evidence>
<sequence length="949" mass="109467">MNPNEYDYQKFDNDPYGVRIYTLRNGLKVYLSRDLDEPRIKTRIAVKAGATSDPSDATGLAHYVEHMMFKGTDLIGALDREKEASIISKIKGHYEDLAQTESPEEIIRINSEIDKLSSAASLEAIPGELDKLYSIMGCRNTNARTGFEETVYENDIPKVELERWISLEKERFTSPVLRLFPPELEVVYEEFNQAQDDDVSRAYDTFLNCLFPKHPYGRAGILGKGEHLKKPSMEKIEAFLNKWYVPCNMAIILTGDLEFDETISIIDKYWGSIDKGNPPVKNAVIEEPITGITNKTIYGVDSTFVLLGYRFDGFGSEDELYLTLIDMIMSNNQAGILDLNLVQKQLVLEAESSYEVYRDYSWFSLYGVPGVHQSLKKVTSLLLKEIDRLRDGNFESWYNDAVITCFEIDKLNELEGSNKVESFVDAFVTGLSWDNYLKRIDRLKKITFNDLVDFINRKFNDNYIVVYKKKGKAKNLMYIKKPNLTPVVLNREIESKFCSDFKKITVQRNPPVFADLEELTPIPLGLNRSLYYEKNSSNELFELLLTADMGRLDDLRIHYGVEYSDYIGAGEFTAKEFQQELFKLGLDLVISSKDNKTVISLSGREKDFDFGLHLVEKFIKSGKSDKKRYKKFLKRVGLMRENAKSSKRVILWGGLYNYLHFGKDNPFRYYLTLRELKRVGSEKLIDIIHTTFSSNFEIFYYGPSKKDSLIEKLNDFSNKLENSENTKETKIFTPKKHGKALGYFTNYNMVQSEILLTSQGVKFNKDLLPIVFLFNEYFGGGMDSVVFQEVRERRGLAYSAYASYSLPRNTDENFIFNFYVGTQADKVPETLRCILGLLDFFPKVNSYFDAVKSSLLKNIESESILKRDYYFVKKESERYGLNIDMRKLIYNGVKNLTVDDLELFFNDYIKNLVKNILIIGDEKIMDLGEIETIIGIDLEKLSLKKIFGY</sequence>
<dbReference type="Proteomes" id="UP000323824">
    <property type="component" value="Chromosome"/>
</dbReference>
<keyword evidence="5" id="KW-0378">Hydrolase</keyword>
<protein>
    <submittedName>
        <fullName evidence="11">Insulinase family protein</fullName>
    </submittedName>
</protein>
<dbReference type="PANTHER" id="PTHR43690:SF17">
    <property type="entry name" value="PROTEIN YHJJ"/>
    <property type="match status" value="1"/>
</dbReference>
<dbReference type="InterPro" id="IPR011249">
    <property type="entry name" value="Metalloenz_LuxS/M16"/>
</dbReference>
<keyword evidence="12" id="KW-1185">Reference proteome</keyword>
<reference evidence="11 12" key="1">
    <citation type="submission" date="2019-02" db="EMBL/GenBank/DDBJ databases">
        <authorList>
            <person name="Fomenkov A."/>
            <person name="Dubinina G."/>
            <person name="Grabovich M."/>
            <person name="Vincze T."/>
            <person name="Roberts R.J."/>
        </authorList>
    </citation>
    <scope>NUCLEOTIDE SEQUENCE [LARGE SCALE GENOMIC DNA]</scope>
    <source>
        <strain evidence="11 12">P</strain>
    </source>
</reference>
<evidence type="ECO:0000313" key="11">
    <source>
        <dbReference type="EMBL" id="QEN04472.1"/>
    </source>
</evidence>
<evidence type="ECO:0000256" key="5">
    <source>
        <dbReference type="ARBA" id="ARBA00022801"/>
    </source>
</evidence>
<dbReference type="GO" id="GO:0046872">
    <property type="term" value="F:metal ion binding"/>
    <property type="evidence" value="ECO:0007669"/>
    <property type="project" value="UniProtKB-KW"/>
</dbReference>
<dbReference type="InterPro" id="IPR050626">
    <property type="entry name" value="Peptidase_M16"/>
</dbReference>
<gene>
    <name evidence="11" type="ORF">EW093_07085</name>
</gene>
<dbReference type="InterPro" id="IPR001431">
    <property type="entry name" value="Pept_M16_Zn_BS"/>
</dbReference>
<evidence type="ECO:0000313" key="12">
    <source>
        <dbReference type="Proteomes" id="UP000323824"/>
    </source>
</evidence>
<evidence type="ECO:0000256" key="1">
    <source>
        <dbReference type="ARBA" id="ARBA00001947"/>
    </source>
</evidence>
<comment type="cofactor">
    <cofactor evidence="1">
        <name>Zn(2+)</name>
        <dbReference type="ChEBI" id="CHEBI:29105"/>
    </cofactor>
</comment>
<dbReference type="EMBL" id="CP035807">
    <property type="protein sequence ID" value="QEN04472.1"/>
    <property type="molecule type" value="Genomic_DNA"/>
</dbReference>
<reference evidence="11 12" key="2">
    <citation type="submission" date="2019-09" db="EMBL/GenBank/DDBJ databases">
        <title>Complete Genome Sequence and Methylome Analysis of free living Spirochaetas.</title>
        <authorList>
            <person name="Leshcheva N."/>
            <person name="Mikheeva N."/>
        </authorList>
    </citation>
    <scope>NUCLEOTIDE SEQUENCE [LARGE SCALE GENOMIC DNA]</scope>
    <source>
        <strain evidence="11 12">P</strain>
    </source>
</reference>
<dbReference type="PROSITE" id="PS00143">
    <property type="entry name" value="INSULINASE"/>
    <property type="match status" value="1"/>
</dbReference>
<feature type="domain" description="Peptidase M16 C-terminal" evidence="10">
    <location>
        <begin position="693"/>
        <end position="835"/>
    </location>
</feature>
<dbReference type="AlphaFoldDB" id="A0A5C1QE40"/>
<dbReference type="PANTHER" id="PTHR43690">
    <property type="entry name" value="NARDILYSIN"/>
    <property type="match status" value="1"/>
</dbReference>
<keyword evidence="4" id="KW-0479">Metal-binding</keyword>
<evidence type="ECO:0000256" key="2">
    <source>
        <dbReference type="ARBA" id="ARBA00007261"/>
    </source>
</evidence>
<name>A0A5C1QE40_9SPIO</name>
<evidence type="ECO:0000256" key="8">
    <source>
        <dbReference type="RuleBase" id="RU004447"/>
    </source>
</evidence>
<evidence type="ECO:0000256" key="7">
    <source>
        <dbReference type="ARBA" id="ARBA00023049"/>
    </source>
</evidence>
<comment type="similarity">
    <text evidence="2 8">Belongs to the peptidase M16 family.</text>
</comment>
<dbReference type="Pfam" id="PF05193">
    <property type="entry name" value="Peptidase_M16_C"/>
    <property type="match status" value="2"/>
</dbReference>
<keyword evidence="3" id="KW-0645">Protease</keyword>
<dbReference type="InterPro" id="IPR011765">
    <property type="entry name" value="Pept_M16_N"/>
</dbReference>
<evidence type="ECO:0000259" key="9">
    <source>
        <dbReference type="Pfam" id="PF00675"/>
    </source>
</evidence>
<dbReference type="OrthoDB" id="9811314at2"/>
<evidence type="ECO:0000256" key="3">
    <source>
        <dbReference type="ARBA" id="ARBA00022670"/>
    </source>
</evidence>
<accession>A0A5C1QE40</accession>
<dbReference type="Gene3D" id="3.30.830.10">
    <property type="entry name" value="Metalloenzyme, LuxS/M16 peptidase-like"/>
    <property type="match status" value="4"/>
</dbReference>
<dbReference type="SUPFAM" id="SSF63411">
    <property type="entry name" value="LuxS/MPP-like metallohydrolase"/>
    <property type="match status" value="4"/>
</dbReference>
<keyword evidence="7" id="KW-0482">Metalloprotease</keyword>
<dbReference type="RefSeq" id="WP_149567719.1">
    <property type="nucleotide sequence ID" value="NZ_CP035807.1"/>
</dbReference>
<feature type="domain" description="Peptidase M16 N-terminal" evidence="9">
    <location>
        <begin position="32"/>
        <end position="73"/>
    </location>
</feature>
<dbReference type="InterPro" id="IPR007863">
    <property type="entry name" value="Peptidase_M16_C"/>
</dbReference>
<dbReference type="GO" id="GO:0004222">
    <property type="term" value="F:metalloendopeptidase activity"/>
    <property type="evidence" value="ECO:0007669"/>
    <property type="project" value="InterPro"/>
</dbReference>
<evidence type="ECO:0000256" key="6">
    <source>
        <dbReference type="ARBA" id="ARBA00022833"/>
    </source>
</evidence>
<feature type="domain" description="Peptidase M16 C-terminal" evidence="10">
    <location>
        <begin position="233"/>
        <end position="397"/>
    </location>
</feature>
<keyword evidence="6" id="KW-0862">Zinc</keyword>
<organism evidence="11 12">
    <name type="scientific">Thiospirochaeta perfilievii</name>
    <dbReference type="NCBI Taxonomy" id="252967"/>
    <lineage>
        <taxon>Bacteria</taxon>
        <taxon>Pseudomonadati</taxon>
        <taxon>Spirochaetota</taxon>
        <taxon>Spirochaetia</taxon>
        <taxon>Spirochaetales</taxon>
        <taxon>Spirochaetaceae</taxon>
        <taxon>Thiospirochaeta</taxon>
    </lineage>
</organism>
<evidence type="ECO:0000259" key="10">
    <source>
        <dbReference type="Pfam" id="PF05193"/>
    </source>
</evidence>
<dbReference type="GO" id="GO:0006508">
    <property type="term" value="P:proteolysis"/>
    <property type="evidence" value="ECO:0007669"/>
    <property type="project" value="UniProtKB-KW"/>
</dbReference>
<proteinExistence type="inferred from homology"/>
<dbReference type="KEGG" id="sper:EW093_07085"/>